<reference evidence="8 9" key="1">
    <citation type="submission" date="2024-06" db="EMBL/GenBank/DDBJ databases">
        <title>Genomic Encyclopedia of Type Strains, Phase IV (KMG-IV): sequencing the most valuable type-strain genomes for metagenomic binning, comparative biology and taxonomic classification.</title>
        <authorList>
            <person name="Goeker M."/>
        </authorList>
    </citation>
    <scope>NUCLEOTIDE SEQUENCE [LARGE SCALE GENOMIC DNA]</scope>
    <source>
        <strain evidence="8 9">DSM 21331</strain>
    </source>
</reference>
<organism evidence="8 9">
    <name type="scientific">Methylobacterium goesingense</name>
    <dbReference type="NCBI Taxonomy" id="243690"/>
    <lineage>
        <taxon>Bacteria</taxon>
        <taxon>Pseudomonadati</taxon>
        <taxon>Pseudomonadota</taxon>
        <taxon>Alphaproteobacteria</taxon>
        <taxon>Hyphomicrobiales</taxon>
        <taxon>Methylobacteriaceae</taxon>
        <taxon>Methylobacterium</taxon>
    </lineage>
</organism>
<dbReference type="RefSeq" id="WP_238277346.1">
    <property type="nucleotide sequence ID" value="NZ_BPQL01000021.1"/>
</dbReference>
<feature type="transmembrane region" description="Helical" evidence="6">
    <location>
        <begin position="55"/>
        <end position="72"/>
    </location>
</feature>
<evidence type="ECO:0000256" key="4">
    <source>
        <dbReference type="ARBA" id="ARBA00022989"/>
    </source>
</evidence>
<proteinExistence type="predicted"/>
<keyword evidence="2" id="KW-0813">Transport</keyword>
<evidence type="ECO:0000256" key="5">
    <source>
        <dbReference type="ARBA" id="ARBA00023136"/>
    </source>
</evidence>
<feature type="transmembrane region" description="Helical" evidence="6">
    <location>
        <begin position="84"/>
        <end position="107"/>
    </location>
</feature>
<feature type="transmembrane region" description="Helical" evidence="6">
    <location>
        <begin position="113"/>
        <end position="132"/>
    </location>
</feature>
<protein>
    <submittedName>
        <fullName evidence="8">MFS family permease</fullName>
    </submittedName>
</protein>
<feature type="transmembrane region" description="Helical" evidence="6">
    <location>
        <begin position="156"/>
        <end position="179"/>
    </location>
</feature>
<evidence type="ECO:0000259" key="7">
    <source>
        <dbReference type="PROSITE" id="PS50850"/>
    </source>
</evidence>
<evidence type="ECO:0000256" key="3">
    <source>
        <dbReference type="ARBA" id="ARBA00022692"/>
    </source>
</evidence>
<dbReference type="EMBL" id="JBEPMM010000001">
    <property type="protein sequence ID" value="MET3690531.1"/>
    <property type="molecule type" value="Genomic_DNA"/>
</dbReference>
<keyword evidence="9" id="KW-1185">Reference proteome</keyword>
<dbReference type="Proteomes" id="UP001549145">
    <property type="component" value="Unassembled WGS sequence"/>
</dbReference>
<feature type="transmembrane region" description="Helical" evidence="6">
    <location>
        <begin position="233"/>
        <end position="255"/>
    </location>
</feature>
<dbReference type="PROSITE" id="PS50850">
    <property type="entry name" value="MFS"/>
    <property type="match status" value="1"/>
</dbReference>
<feature type="transmembrane region" description="Helical" evidence="6">
    <location>
        <begin position="402"/>
        <end position="423"/>
    </location>
</feature>
<evidence type="ECO:0000313" key="8">
    <source>
        <dbReference type="EMBL" id="MET3690531.1"/>
    </source>
</evidence>
<evidence type="ECO:0000256" key="1">
    <source>
        <dbReference type="ARBA" id="ARBA00004141"/>
    </source>
</evidence>
<dbReference type="InterPro" id="IPR036259">
    <property type="entry name" value="MFS_trans_sf"/>
</dbReference>
<dbReference type="SUPFAM" id="SSF103473">
    <property type="entry name" value="MFS general substrate transporter"/>
    <property type="match status" value="1"/>
</dbReference>
<accession>A0ABV2KY83</accession>
<dbReference type="Pfam" id="PF07690">
    <property type="entry name" value="MFS_1"/>
    <property type="match status" value="1"/>
</dbReference>
<dbReference type="PANTHER" id="PTHR23505:SF79">
    <property type="entry name" value="PROTEIN SPINSTER"/>
    <property type="match status" value="1"/>
</dbReference>
<dbReference type="InterPro" id="IPR020846">
    <property type="entry name" value="MFS_dom"/>
</dbReference>
<dbReference type="Gene3D" id="1.20.1250.20">
    <property type="entry name" value="MFS general substrate transporter like domains"/>
    <property type="match status" value="1"/>
</dbReference>
<feature type="domain" description="Major facilitator superfamily (MFS) profile" evidence="7">
    <location>
        <begin position="16"/>
        <end position="427"/>
    </location>
</feature>
<dbReference type="PANTHER" id="PTHR23505">
    <property type="entry name" value="SPINSTER"/>
    <property type="match status" value="1"/>
</dbReference>
<comment type="caution">
    <text evidence="8">The sequence shown here is derived from an EMBL/GenBank/DDBJ whole genome shotgun (WGS) entry which is preliminary data.</text>
</comment>
<sequence length="451" mass="46507">MRPPSPESQDPAGSVRLALLLGGIQLLAFSERFLLTVVAQPLKLDLDLTDAQLGFLQGSAFVLLHALGMPAWGEIADRGHRRALLVAGILLWSAAGIAFGLAGPFLLLVVARMLLGLGQAVVAPAALSLLAYRSPPGRLGRGVSWLTAGASLGRSLALLAGGALLALLTAIGGLSLPIAGHLPPWRALLIIACLPNLLALVAALNIAEPPARRSIQARARRARAWAWMLRHRTLYLALFGAAACAVLVAQTLAAWAPTFYVRTHGLTPAESGVRLGLVMLLIAPMGHLAGGHVLDKAGASGRRIAAVRMLCTGLLLVPPCSAMMTLSASLPVSLAGFGLLAAVLGLTSPAALAFLQFLTPAAMRGFVSAVFIAGVTLTALGLGPISVGILNDRVFGPAAVGSAMLTVFIATALIGATLTYVLGRPARRTRRASLLEPAFAETGTADAPHRP</sequence>
<feature type="transmembrane region" description="Helical" evidence="6">
    <location>
        <begin position="275"/>
        <end position="294"/>
    </location>
</feature>
<keyword evidence="4 6" id="KW-1133">Transmembrane helix</keyword>
<keyword evidence="5 6" id="KW-0472">Membrane</keyword>
<keyword evidence="3 6" id="KW-0812">Transmembrane</keyword>
<name>A0ABV2KY83_9HYPH</name>
<feature type="transmembrane region" description="Helical" evidence="6">
    <location>
        <begin position="185"/>
        <end position="207"/>
    </location>
</feature>
<evidence type="ECO:0000256" key="6">
    <source>
        <dbReference type="SAM" id="Phobius"/>
    </source>
</evidence>
<feature type="transmembrane region" description="Helical" evidence="6">
    <location>
        <begin position="367"/>
        <end position="390"/>
    </location>
</feature>
<evidence type="ECO:0000256" key="2">
    <source>
        <dbReference type="ARBA" id="ARBA00022448"/>
    </source>
</evidence>
<evidence type="ECO:0000313" key="9">
    <source>
        <dbReference type="Proteomes" id="UP001549145"/>
    </source>
</evidence>
<feature type="transmembrane region" description="Helical" evidence="6">
    <location>
        <begin position="334"/>
        <end position="355"/>
    </location>
</feature>
<gene>
    <name evidence="8" type="ORF">ABID43_000050</name>
</gene>
<dbReference type="InterPro" id="IPR044770">
    <property type="entry name" value="MFS_spinster-like"/>
</dbReference>
<feature type="transmembrane region" description="Helical" evidence="6">
    <location>
        <begin position="306"/>
        <end position="328"/>
    </location>
</feature>
<dbReference type="InterPro" id="IPR011701">
    <property type="entry name" value="MFS"/>
</dbReference>
<comment type="subcellular location">
    <subcellularLocation>
        <location evidence="1">Membrane</location>
        <topology evidence="1">Multi-pass membrane protein</topology>
    </subcellularLocation>
</comment>